<evidence type="ECO:0008006" key="3">
    <source>
        <dbReference type="Google" id="ProtNLM"/>
    </source>
</evidence>
<dbReference type="RefSeq" id="WP_345000019.1">
    <property type="nucleotide sequence ID" value="NZ_BAABFR010000099.1"/>
</dbReference>
<dbReference type="Proteomes" id="UP001500635">
    <property type="component" value="Unassembled WGS sequence"/>
</dbReference>
<keyword evidence="2" id="KW-1185">Reference proteome</keyword>
<dbReference type="EMBL" id="BAABFR010000099">
    <property type="protein sequence ID" value="GAA4402521.1"/>
    <property type="molecule type" value="Genomic_DNA"/>
</dbReference>
<sequence length="128" mass="13640">MTVIASRTANALIEDVHVGFAMNAVGGPVRDDDKHRNGGLWVGSRVTITTTDVQFRPNAVNRSIQSGQLDITVDLRSIDSVDLLSGVLTRIVAVRTGDLVLKVRCFGAAKLAEQIRTAVSAARSAPQT</sequence>
<evidence type="ECO:0000313" key="2">
    <source>
        <dbReference type="Proteomes" id="UP001500635"/>
    </source>
</evidence>
<gene>
    <name evidence="1" type="ORF">GCM10023147_43240</name>
</gene>
<protein>
    <recommendedName>
        <fullName evidence="3">PH domain-containing protein</fullName>
    </recommendedName>
</protein>
<proteinExistence type="predicted"/>
<reference evidence="2" key="1">
    <citation type="journal article" date="2019" name="Int. J. Syst. Evol. Microbiol.">
        <title>The Global Catalogue of Microorganisms (GCM) 10K type strain sequencing project: providing services to taxonomists for standard genome sequencing and annotation.</title>
        <authorList>
            <consortium name="The Broad Institute Genomics Platform"/>
            <consortium name="The Broad Institute Genome Sequencing Center for Infectious Disease"/>
            <person name="Wu L."/>
            <person name="Ma J."/>
        </authorList>
    </citation>
    <scope>NUCLEOTIDE SEQUENCE [LARGE SCALE GENOMIC DNA]</scope>
    <source>
        <strain evidence="2">JCM 17688</strain>
    </source>
</reference>
<name>A0ABP8K9C5_9ACTN</name>
<evidence type="ECO:0000313" key="1">
    <source>
        <dbReference type="EMBL" id="GAA4402521.1"/>
    </source>
</evidence>
<organism evidence="1 2">
    <name type="scientific">Tsukamurella soli</name>
    <dbReference type="NCBI Taxonomy" id="644556"/>
    <lineage>
        <taxon>Bacteria</taxon>
        <taxon>Bacillati</taxon>
        <taxon>Actinomycetota</taxon>
        <taxon>Actinomycetes</taxon>
        <taxon>Mycobacteriales</taxon>
        <taxon>Tsukamurellaceae</taxon>
        <taxon>Tsukamurella</taxon>
    </lineage>
</organism>
<comment type="caution">
    <text evidence="1">The sequence shown here is derived from an EMBL/GenBank/DDBJ whole genome shotgun (WGS) entry which is preliminary data.</text>
</comment>
<accession>A0ABP8K9C5</accession>